<keyword evidence="3" id="KW-1185">Reference proteome</keyword>
<feature type="region of interest" description="Disordered" evidence="1">
    <location>
        <begin position="80"/>
        <end position="102"/>
    </location>
</feature>
<dbReference type="RefSeq" id="WP_146566158.1">
    <property type="nucleotide sequence ID" value="NZ_SIHJ01000002.1"/>
</dbReference>
<dbReference type="AlphaFoldDB" id="A0A5C5V4M3"/>
<feature type="region of interest" description="Disordered" evidence="1">
    <location>
        <begin position="1"/>
        <end position="28"/>
    </location>
</feature>
<feature type="compositionally biased region" description="Basic and acidic residues" evidence="1">
    <location>
        <begin position="13"/>
        <end position="22"/>
    </location>
</feature>
<evidence type="ECO:0000256" key="1">
    <source>
        <dbReference type="SAM" id="MobiDB-lite"/>
    </source>
</evidence>
<dbReference type="EMBL" id="SIHJ01000002">
    <property type="protein sequence ID" value="TWT33488.1"/>
    <property type="molecule type" value="Genomic_DNA"/>
</dbReference>
<evidence type="ECO:0000313" key="3">
    <source>
        <dbReference type="Proteomes" id="UP000316714"/>
    </source>
</evidence>
<reference evidence="2 3" key="1">
    <citation type="submission" date="2019-02" db="EMBL/GenBank/DDBJ databases">
        <title>Deep-cultivation of Planctomycetes and their phenomic and genomic characterization uncovers novel biology.</title>
        <authorList>
            <person name="Wiegand S."/>
            <person name="Jogler M."/>
            <person name="Boedeker C."/>
            <person name="Pinto D."/>
            <person name="Vollmers J."/>
            <person name="Rivas-Marin E."/>
            <person name="Kohn T."/>
            <person name="Peeters S.H."/>
            <person name="Heuer A."/>
            <person name="Rast P."/>
            <person name="Oberbeckmann S."/>
            <person name="Bunk B."/>
            <person name="Jeske O."/>
            <person name="Meyerdierks A."/>
            <person name="Storesund J.E."/>
            <person name="Kallscheuer N."/>
            <person name="Luecker S."/>
            <person name="Lage O.M."/>
            <person name="Pohl T."/>
            <person name="Merkel B.J."/>
            <person name="Hornburger P."/>
            <person name="Mueller R.-W."/>
            <person name="Bruemmer F."/>
            <person name="Labrenz M."/>
            <person name="Spormann A.M."/>
            <person name="Op Den Camp H."/>
            <person name="Overmann J."/>
            <person name="Amann R."/>
            <person name="Jetten M.S.M."/>
            <person name="Mascher T."/>
            <person name="Medema M.H."/>
            <person name="Devos D.P."/>
            <person name="Kaster A.-K."/>
            <person name="Ovreas L."/>
            <person name="Rohde M."/>
            <person name="Galperin M.Y."/>
            <person name="Jogler C."/>
        </authorList>
    </citation>
    <scope>NUCLEOTIDE SEQUENCE [LARGE SCALE GENOMIC DNA]</scope>
    <source>
        <strain evidence="2 3">KOR34</strain>
    </source>
</reference>
<gene>
    <name evidence="2" type="ORF">KOR34_33200</name>
</gene>
<dbReference type="OrthoDB" id="279887at2"/>
<dbReference type="Gene3D" id="6.10.180.30">
    <property type="match status" value="1"/>
</dbReference>
<organism evidence="2 3">
    <name type="scientific">Posidoniimonas corsicana</name>
    <dbReference type="NCBI Taxonomy" id="1938618"/>
    <lineage>
        <taxon>Bacteria</taxon>
        <taxon>Pseudomonadati</taxon>
        <taxon>Planctomycetota</taxon>
        <taxon>Planctomycetia</taxon>
        <taxon>Pirellulales</taxon>
        <taxon>Lacipirellulaceae</taxon>
        <taxon>Posidoniimonas</taxon>
    </lineage>
</organism>
<protein>
    <recommendedName>
        <fullName evidence="4">Centromere-binding protein ParB C-terminal domain-containing protein</fullName>
    </recommendedName>
</protein>
<proteinExistence type="predicted"/>
<feature type="compositionally biased region" description="Basic and acidic residues" evidence="1">
    <location>
        <begin position="80"/>
        <end position="96"/>
    </location>
</feature>
<evidence type="ECO:0000313" key="2">
    <source>
        <dbReference type="EMBL" id="TWT33488.1"/>
    </source>
</evidence>
<evidence type="ECO:0008006" key="4">
    <source>
        <dbReference type="Google" id="ProtNLM"/>
    </source>
</evidence>
<sequence>MAAVMGESPHTTDAPRLHRPEDCQPETKPAKVRATLYLPADLLDEARDAVVSLAGFPARMTLTKLAERAFRREIEQLKNDHNAGKDFPRRTEELKGGRPIAA</sequence>
<comment type="caution">
    <text evidence="2">The sequence shown here is derived from an EMBL/GenBank/DDBJ whole genome shotgun (WGS) entry which is preliminary data.</text>
</comment>
<accession>A0A5C5V4M3</accession>
<name>A0A5C5V4M3_9BACT</name>
<dbReference type="Proteomes" id="UP000316714">
    <property type="component" value="Unassembled WGS sequence"/>
</dbReference>